<name>A9A0R7_DESOH</name>
<evidence type="ECO:0000256" key="4">
    <source>
        <dbReference type="ARBA" id="ARBA00022989"/>
    </source>
</evidence>
<organism evidence="11 12">
    <name type="scientific">Desulfosudis oleivorans (strain DSM 6200 / JCM 39069 / Hxd3)</name>
    <name type="common">Desulfococcus oleovorans</name>
    <dbReference type="NCBI Taxonomy" id="96561"/>
    <lineage>
        <taxon>Bacteria</taxon>
        <taxon>Pseudomonadati</taxon>
        <taxon>Thermodesulfobacteriota</taxon>
        <taxon>Desulfobacteria</taxon>
        <taxon>Desulfobacterales</taxon>
        <taxon>Desulfosudaceae</taxon>
        <taxon>Desulfosudis</taxon>
    </lineage>
</organism>
<dbReference type="PANTHER" id="PTHR30625">
    <property type="entry name" value="PROTEIN TOLQ"/>
    <property type="match status" value="1"/>
</dbReference>
<keyword evidence="12" id="KW-1185">Reference proteome</keyword>
<dbReference type="EMBL" id="CP000859">
    <property type="protein sequence ID" value="ABW67542.1"/>
    <property type="molecule type" value="Genomic_DNA"/>
</dbReference>
<dbReference type="KEGG" id="dol:Dole_1738"/>
<dbReference type="Pfam" id="PF01618">
    <property type="entry name" value="MotA_ExbB"/>
    <property type="match status" value="1"/>
</dbReference>
<feature type="chain" id="PRO_5002731930" evidence="9">
    <location>
        <begin position="31"/>
        <end position="576"/>
    </location>
</feature>
<sequence>MKHRKTRRMKTLWVVLVWLACCAAWPQAWAGNEEGELRLLLKETCGRVESFVQTDLPFLIDERQERLDRVRQMVTDEDVPFSDALDRLMETLFAEVEYGNTVDVYRETIMIDDRKAVVDVLRLGRAALFYQTLDGTQAGRYSRERAGWEPLDGRWRRGVSAAMEMALKRRPVELLCLPMGRPVENRPSAEGSPSVTAPEDTETQVVPVAAKDMDAVAGQIRRYAQEARVVINNSPQSGTEKNRGAFLERLAGMESIPSLSDLEAMVDLLMDEAVKSGRVRRVKGTIIDPAGREKAADLLMAGNLTTLYHTADDTGYALYSETGNRFFALSRSAGWRVDRVNRQYISGNRDAFYMDITQGAALREMVHRPGLAGQIAKGGPIVWPILAILVMGLTIIIERAVYLWKRTCDAETFMAHVGRCIAGGQWDACRLACEKNQKQSVPRVIGTAVAFGQMDRESMENALQEAILNEVPRLERFLSTLGLLAAIAPLLGLLGTVTGMIQTFHVITYYGTGDARMLSGGISEALVTTMLGLCVAIPLMLGHTLLTRKVETLIGQMEEKAVAFVNMIFKSRTIAP</sequence>
<feature type="transmembrane region" description="Helical" evidence="8">
    <location>
        <begin position="481"/>
        <end position="505"/>
    </location>
</feature>
<dbReference type="InterPro" id="IPR002898">
    <property type="entry name" value="MotA_ExbB_proton_chnl"/>
</dbReference>
<evidence type="ECO:0000256" key="1">
    <source>
        <dbReference type="ARBA" id="ARBA00004651"/>
    </source>
</evidence>
<proteinExistence type="inferred from homology"/>
<dbReference type="InterPro" id="IPR016866">
    <property type="entry name" value="UCP028069"/>
</dbReference>
<evidence type="ECO:0000259" key="10">
    <source>
        <dbReference type="Pfam" id="PF01618"/>
    </source>
</evidence>
<dbReference type="eggNOG" id="COG0811">
    <property type="taxonomic scope" value="Bacteria"/>
</dbReference>
<dbReference type="PROSITE" id="PS51257">
    <property type="entry name" value="PROKAR_LIPOPROTEIN"/>
    <property type="match status" value="1"/>
</dbReference>
<evidence type="ECO:0000256" key="2">
    <source>
        <dbReference type="ARBA" id="ARBA00022475"/>
    </source>
</evidence>
<reference evidence="11 12" key="1">
    <citation type="submission" date="2007-10" db="EMBL/GenBank/DDBJ databases">
        <title>Complete sequence of Desulfococcus oleovorans Hxd3.</title>
        <authorList>
            <consortium name="US DOE Joint Genome Institute"/>
            <person name="Copeland A."/>
            <person name="Lucas S."/>
            <person name="Lapidus A."/>
            <person name="Barry K."/>
            <person name="Glavina del Rio T."/>
            <person name="Dalin E."/>
            <person name="Tice H."/>
            <person name="Pitluck S."/>
            <person name="Kiss H."/>
            <person name="Brettin T."/>
            <person name="Bruce D."/>
            <person name="Detter J.C."/>
            <person name="Han C."/>
            <person name="Schmutz J."/>
            <person name="Larimer F."/>
            <person name="Land M."/>
            <person name="Hauser L."/>
            <person name="Kyrpides N."/>
            <person name="Kim E."/>
            <person name="Wawrik B."/>
            <person name="Richardson P."/>
        </authorList>
    </citation>
    <scope>NUCLEOTIDE SEQUENCE [LARGE SCALE GENOMIC DNA]</scope>
    <source>
        <strain evidence="12">DSM 6200 / JCM 39069 / Hxd3</strain>
    </source>
</reference>
<keyword evidence="3 8" id="KW-0812">Transmembrane</keyword>
<comment type="similarity">
    <text evidence="6">Belongs to the exbB/tolQ family.</text>
</comment>
<evidence type="ECO:0000313" key="12">
    <source>
        <dbReference type="Proteomes" id="UP000008561"/>
    </source>
</evidence>
<evidence type="ECO:0000256" key="3">
    <source>
        <dbReference type="ARBA" id="ARBA00022692"/>
    </source>
</evidence>
<comment type="subcellular location">
    <subcellularLocation>
        <location evidence="1">Cell membrane</location>
        <topology evidence="1">Multi-pass membrane protein</topology>
    </subcellularLocation>
    <subcellularLocation>
        <location evidence="6">Membrane</location>
        <topology evidence="6">Multi-pass membrane protein</topology>
    </subcellularLocation>
</comment>
<evidence type="ECO:0000313" key="11">
    <source>
        <dbReference type="EMBL" id="ABW67542.1"/>
    </source>
</evidence>
<keyword evidence="6" id="KW-0653">Protein transport</keyword>
<feature type="signal peptide" evidence="9">
    <location>
        <begin position="1"/>
        <end position="30"/>
    </location>
</feature>
<dbReference type="AlphaFoldDB" id="A9A0R7"/>
<dbReference type="GO" id="GO:0005886">
    <property type="term" value="C:plasma membrane"/>
    <property type="evidence" value="ECO:0007669"/>
    <property type="project" value="UniProtKB-SubCell"/>
</dbReference>
<evidence type="ECO:0000256" key="5">
    <source>
        <dbReference type="ARBA" id="ARBA00023136"/>
    </source>
</evidence>
<accession>A9A0R7</accession>
<feature type="transmembrane region" description="Helical" evidence="8">
    <location>
        <begin position="525"/>
        <end position="546"/>
    </location>
</feature>
<dbReference type="STRING" id="96561.Dole_1738"/>
<evidence type="ECO:0000256" key="8">
    <source>
        <dbReference type="SAM" id="Phobius"/>
    </source>
</evidence>
<keyword evidence="4 8" id="KW-1133">Transmembrane helix</keyword>
<keyword evidence="6" id="KW-0813">Transport</keyword>
<dbReference type="Pfam" id="PF11932">
    <property type="entry name" value="DUF3450"/>
    <property type="match status" value="1"/>
</dbReference>
<feature type="transmembrane region" description="Helical" evidence="8">
    <location>
        <begin position="381"/>
        <end position="404"/>
    </location>
</feature>
<evidence type="ECO:0000256" key="6">
    <source>
        <dbReference type="RuleBase" id="RU004057"/>
    </source>
</evidence>
<dbReference type="PANTHER" id="PTHR30625:SF11">
    <property type="entry name" value="MOTA_TOLQ_EXBB PROTON CHANNEL DOMAIN-CONTAINING PROTEIN"/>
    <property type="match status" value="1"/>
</dbReference>
<protein>
    <submittedName>
        <fullName evidence="11">MotA/TolQ/ExbB proton channel</fullName>
    </submittedName>
</protein>
<evidence type="ECO:0000256" key="7">
    <source>
        <dbReference type="SAM" id="MobiDB-lite"/>
    </source>
</evidence>
<keyword evidence="9" id="KW-0732">Signal</keyword>
<keyword evidence="2" id="KW-1003">Cell membrane</keyword>
<dbReference type="Proteomes" id="UP000008561">
    <property type="component" value="Chromosome"/>
</dbReference>
<keyword evidence="5 8" id="KW-0472">Membrane</keyword>
<gene>
    <name evidence="11" type="ordered locus">Dole_1738</name>
</gene>
<dbReference type="RefSeq" id="WP_012175158.1">
    <property type="nucleotide sequence ID" value="NC_009943.1"/>
</dbReference>
<feature type="domain" description="MotA/TolQ/ExbB proton channel" evidence="10">
    <location>
        <begin position="453"/>
        <end position="558"/>
    </location>
</feature>
<dbReference type="GO" id="GO:0017038">
    <property type="term" value="P:protein import"/>
    <property type="evidence" value="ECO:0007669"/>
    <property type="project" value="TreeGrafter"/>
</dbReference>
<dbReference type="InterPro" id="IPR050790">
    <property type="entry name" value="ExbB/TolQ_transport"/>
</dbReference>
<evidence type="ECO:0000256" key="9">
    <source>
        <dbReference type="SAM" id="SignalP"/>
    </source>
</evidence>
<dbReference type="HOGENOM" id="CLU_473070_0_0_7"/>
<feature type="region of interest" description="Disordered" evidence="7">
    <location>
        <begin position="182"/>
        <end position="201"/>
    </location>
</feature>